<evidence type="ECO:0000313" key="1">
    <source>
        <dbReference type="Ensembl" id="ENSPPAP00000035952.1"/>
    </source>
</evidence>
<name>A0A2R9C2I2_PANPA</name>
<dbReference type="Proteomes" id="UP000240080">
    <property type="component" value="Chromosome 16"/>
</dbReference>
<evidence type="ECO:0000313" key="2">
    <source>
        <dbReference type="Proteomes" id="UP000240080"/>
    </source>
</evidence>
<dbReference type="GeneTree" id="ENSGT00430000033071"/>
<dbReference type="Bgee" id="ENSPPAG00000040759">
    <property type="expression patterns" value="Expressed in heart and 1 other cell type or tissue"/>
</dbReference>
<dbReference type="EMBL" id="AJFE02024702">
    <property type="status" value="NOT_ANNOTATED_CDS"/>
    <property type="molecule type" value="Genomic_DNA"/>
</dbReference>
<proteinExistence type="predicted"/>
<accession>A0A2R9C2I2</accession>
<dbReference type="AlphaFoldDB" id="A0A2R9C2I2"/>
<organism evidence="1 2">
    <name type="scientific">Pan paniscus</name>
    <name type="common">Pygmy chimpanzee</name>
    <name type="synonym">Bonobo</name>
    <dbReference type="NCBI Taxonomy" id="9597"/>
    <lineage>
        <taxon>Eukaryota</taxon>
        <taxon>Metazoa</taxon>
        <taxon>Chordata</taxon>
        <taxon>Craniata</taxon>
        <taxon>Vertebrata</taxon>
        <taxon>Euteleostomi</taxon>
        <taxon>Mammalia</taxon>
        <taxon>Eutheria</taxon>
        <taxon>Euarchontoglires</taxon>
        <taxon>Primates</taxon>
        <taxon>Haplorrhini</taxon>
        <taxon>Catarrhini</taxon>
        <taxon>Hominidae</taxon>
        <taxon>Pan</taxon>
    </lineage>
</organism>
<sequence>MLGYSLGIYGEVNVTPTAGQNLGLHRHSCLHLGPPNSIPEPCELIDTFRVWGTASFPSYPRRPLPSCPALYAIPGWPLTPISRASEDPSTIHSFIHSFININHNLLSSTTYSAEN</sequence>
<protein>
    <submittedName>
        <fullName evidence="1">Uncharacterized protein</fullName>
    </submittedName>
</protein>
<dbReference type="Ensembl" id="ENSPPAT00000058842.1">
    <property type="protein sequence ID" value="ENSPPAP00000035952.1"/>
    <property type="gene ID" value="ENSPPAG00000040759.1"/>
</dbReference>
<reference evidence="1 2" key="1">
    <citation type="journal article" date="2012" name="Nature">
        <title>The bonobo genome compared with the chimpanzee and human genomes.</title>
        <authorList>
            <person name="Prufer K."/>
            <person name="Munch K."/>
            <person name="Hellmann I."/>
            <person name="Akagi K."/>
            <person name="Miller J.R."/>
            <person name="Walenz B."/>
            <person name="Koren S."/>
            <person name="Sutton G."/>
            <person name="Kodira C."/>
            <person name="Winer R."/>
            <person name="Knight J.R."/>
            <person name="Mullikin J.C."/>
            <person name="Meader S.J."/>
            <person name="Ponting C.P."/>
            <person name="Lunter G."/>
            <person name="Higashino S."/>
            <person name="Hobolth A."/>
            <person name="Dutheil J."/>
            <person name="Karakoc E."/>
            <person name="Alkan C."/>
            <person name="Sajjadian S."/>
            <person name="Catacchio C.R."/>
            <person name="Ventura M."/>
            <person name="Marques-Bonet T."/>
            <person name="Eichler E.E."/>
            <person name="Andre C."/>
            <person name="Atencia R."/>
            <person name="Mugisha L."/>
            <person name="Junhold J."/>
            <person name="Patterson N."/>
            <person name="Siebauer M."/>
            <person name="Good J.M."/>
            <person name="Fischer A."/>
            <person name="Ptak S.E."/>
            <person name="Lachmann M."/>
            <person name="Symer D.E."/>
            <person name="Mailund T."/>
            <person name="Schierup M.H."/>
            <person name="Andres A.M."/>
            <person name="Kelso J."/>
            <person name="Paabo S."/>
        </authorList>
    </citation>
    <scope>NUCLEOTIDE SEQUENCE [LARGE SCALE GENOMIC DNA]</scope>
</reference>
<keyword evidence="2" id="KW-1185">Reference proteome</keyword>
<dbReference type="OMA" id="PCELIDT"/>
<reference evidence="1" key="3">
    <citation type="submission" date="2025-09" db="UniProtKB">
        <authorList>
            <consortium name="Ensembl"/>
        </authorList>
    </citation>
    <scope>IDENTIFICATION</scope>
</reference>
<reference evidence="1" key="2">
    <citation type="submission" date="2025-08" db="UniProtKB">
        <authorList>
            <consortium name="Ensembl"/>
        </authorList>
    </citation>
    <scope>IDENTIFICATION</scope>
</reference>